<accession>X1Q7A3</accession>
<protein>
    <submittedName>
        <fullName evidence="1">Uncharacterized protein</fullName>
    </submittedName>
</protein>
<name>X1Q7A3_9ZZZZ</name>
<evidence type="ECO:0000313" key="1">
    <source>
        <dbReference type="EMBL" id="GAI46935.1"/>
    </source>
</evidence>
<dbReference type="EMBL" id="BARV01039576">
    <property type="protein sequence ID" value="GAI46935.1"/>
    <property type="molecule type" value="Genomic_DNA"/>
</dbReference>
<organism evidence="1">
    <name type="scientific">marine sediment metagenome</name>
    <dbReference type="NCBI Taxonomy" id="412755"/>
    <lineage>
        <taxon>unclassified sequences</taxon>
        <taxon>metagenomes</taxon>
        <taxon>ecological metagenomes</taxon>
    </lineage>
</organism>
<comment type="caution">
    <text evidence="1">The sequence shown here is derived from an EMBL/GenBank/DDBJ whole genome shotgun (WGS) entry which is preliminary data.</text>
</comment>
<reference evidence="1" key="1">
    <citation type="journal article" date="2014" name="Front. Microbiol.">
        <title>High frequency of phylogenetically diverse reductive dehalogenase-homologous genes in deep subseafloor sedimentary metagenomes.</title>
        <authorList>
            <person name="Kawai M."/>
            <person name="Futagami T."/>
            <person name="Toyoda A."/>
            <person name="Takaki Y."/>
            <person name="Nishi S."/>
            <person name="Hori S."/>
            <person name="Arai W."/>
            <person name="Tsubouchi T."/>
            <person name="Morono Y."/>
            <person name="Uchiyama I."/>
            <person name="Ito T."/>
            <person name="Fujiyama A."/>
            <person name="Inagaki F."/>
            <person name="Takami H."/>
        </authorList>
    </citation>
    <scope>NUCLEOTIDE SEQUENCE</scope>
    <source>
        <strain evidence="1">Expedition CK06-06</strain>
    </source>
</reference>
<dbReference type="AlphaFoldDB" id="X1Q7A3"/>
<sequence length="29" mass="3616">QLIDLYAATAPSSLWTWDHTSRWDYDMWW</sequence>
<proteinExistence type="predicted"/>
<gene>
    <name evidence="1" type="ORF">S06H3_60620</name>
</gene>
<feature type="non-terminal residue" evidence="1">
    <location>
        <position position="1"/>
    </location>
</feature>